<accession>A0A7W4NRE2</accession>
<dbReference type="AlphaFoldDB" id="A0A7W4NRE2"/>
<name>A0A7W4NRE2_9PROT</name>
<dbReference type="Proteomes" id="UP000589085">
    <property type="component" value="Unassembled WGS sequence"/>
</dbReference>
<dbReference type="NCBIfam" id="TIGR01644">
    <property type="entry name" value="phage_P2_V"/>
    <property type="match status" value="1"/>
</dbReference>
<dbReference type="Pfam" id="PF06890">
    <property type="entry name" value="Phage_Mu_Gp45"/>
    <property type="match status" value="1"/>
</dbReference>
<proteinExistence type="predicted"/>
<dbReference type="InterPro" id="IPR013046">
    <property type="entry name" value="GpV/Gp45"/>
</dbReference>
<dbReference type="InterPro" id="IPR053861">
    <property type="entry name" value="Phage_Mu_Gp45_N"/>
</dbReference>
<dbReference type="EMBL" id="JABEQJ010000008">
    <property type="protein sequence ID" value="MBB2160080.1"/>
    <property type="molecule type" value="Genomic_DNA"/>
</dbReference>
<dbReference type="RefSeq" id="WP_182996942.1">
    <property type="nucleotide sequence ID" value="NZ_JABEQJ010000008.1"/>
</dbReference>
<evidence type="ECO:0000259" key="2">
    <source>
        <dbReference type="Pfam" id="PF06890"/>
    </source>
</evidence>
<feature type="domain" description="Bacteriophage Mu Gp45 N-terminal" evidence="2">
    <location>
        <begin position="17"/>
        <end position="84"/>
    </location>
</feature>
<feature type="compositionally biased region" description="Polar residues" evidence="1">
    <location>
        <begin position="172"/>
        <end position="186"/>
    </location>
</feature>
<evidence type="ECO:0000256" key="1">
    <source>
        <dbReference type="SAM" id="MobiDB-lite"/>
    </source>
</evidence>
<gene>
    <name evidence="3" type="ORF">HLH48_07820</name>
</gene>
<organism evidence="3 4">
    <name type="scientific">Gluconacetobacter sacchari</name>
    <dbReference type="NCBI Taxonomy" id="92759"/>
    <lineage>
        <taxon>Bacteria</taxon>
        <taxon>Pseudomonadati</taxon>
        <taxon>Pseudomonadota</taxon>
        <taxon>Alphaproteobacteria</taxon>
        <taxon>Acetobacterales</taxon>
        <taxon>Acetobacteraceae</taxon>
        <taxon>Gluconacetobacter</taxon>
    </lineage>
</organism>
<evidence type="ECO:0000313" key="4">
    <source>
        <dbReference type="Proteomes" id="UP000589085"/>
    </source>
</evidence>
<evidence type="ECO:0000313" key="3">
    <source>
        <dbReference type="EMBL" id="MBB2160080.1"/>
    </source>
</evidence>
<protein>
    <submittedName>
        <fullName evidence="3">Phage baseplate assembly protein V</fullName>
    </submittedName>
</protein>
<comment type="caution">
    <text evidence="3">The sequence shown here is derived from an EMBL/GenBank/DDBJ whole genome shotgun (WGS) entry which is preliminary data.</text>
</comment>
<sequence length="186" mass="19229">MSIAHEIAQRVRSLFGRAVVHAIDDGASGQHVTIEGRAGYVRSQVLVHQQFGLSSRAPVDGAVTHVFAAGADEADLVALPPANPSLAHMGALGDGETVLYDAVGQAVYLEGGKFVRIQAAQEMKVEIGGNVILDLTAALATLSVDLKVNGKITATQDVVANGVSLHDHPHTKVQSGLDTSGPPQAS</sequence>
<reference evidence="3 4" key="1">
    <citation type="submission" date="2020-04" db="EMBL/GenBank/DDBJ databases">
        <title>Description of novel Gluconacetobacter.</title>
        <authorList>
            <person name="Sombolestani A."/>
        </authorList>
    </citation>
    <scope>NUCLEOTIDE SEQUENCE [LARGE SCALE GENOMIC DNA]</scope>
    <source>
        <strain evidence="3 4">LMG 19747</strain>
    </source>
</reference>
<feature type="region of interest" description="Disordered" evidence="1">
    <location>
        <begin position="166"/>
        <end position="186"/>
    </location>
</feature>